<evidence type="ECO:0000256" key="1">
    <source>
        <dbReference type="SAM" id="MobiDB-lite"/>
    </source>
</evidence>
<dbReference type="AlphaFoldDB" id="A0A9W9ZSL9"/>
<comment type="caution">
    <text evidence="2">The sequence shown here is derived from an EMBL/GenBank/DDBJ whole genome shotgun (WGS) entry which is preliminary data.</text>
</comment>
<feature type="compositionally biased region" description="Acidic residues" evidence="1">
    <location>
        <begin position="1"/>
        <end position="11"/>
    </location>
</feature>
<evidence type="ECO:0000313" key="3">
    <source>
        <dbReference type="Proteomes" id="UP001163046"/>
    </source>
</evidence>
<organism evidence="2 3">
    <name type="scientific">Desmophyllum pertusum</name>
    <dbReference type="NCBI Taxonomy" id="174260"/>
    <lineage>
        <taxon>Eukaryota</taxon>
        <taxon>Metazoa</taxon>
        <taxon>Cnidaria</taxon>
        <taxon>Anthozoa</taxon>
        <taxon>Hexacorallia</taxon>
        <taxon>Scleractinia</taxon>
        <taxon>Caryophylliina</taxon>
        <taxon>Caryophylliidae</taxon>
        <taxon>Desmophyllum</taxon>
    </lineage>
</organism>
<proteinExistence type="predicted"/>
<evidence type="ECO:0000313" key="2">
    <source>
        <dbReference type="EMBL" id="KAJ7387106.1"/>
    </source>
</evidence>
<gene>
    <name evidence="2" type="ORF">OS493_004070</name>
</gene>
<feature type="region of interest" description="Disordered" evidence="1">
    <location>
        <begin position="123"/>
        <end position="151"/>
    </location>
</feature>
<protein>
    <submittedName>
        <fullName evidence="2">Uncharacterized protein</fullName>
    </submittedName>
</protein>
<keyword evidence="3" id="KW-1185">Reference proteome</keyword>
<accession>A0A9W9ZSL9</accession>
<sequence>MQNNERDDDSPDISATQQQQPLVYQPLIPEQECQTELETYRQTPVRPLQISCKGKLTADLFNNPKSMKETIYVVGGLARPPLAETLQERLLVGMSGSALCCWYLSVYFIVSADGIEPDPDKVAGCGKPTSSQECSQDPDDKSHGQVCRAPG</sequence>
<dbReference type="Proteomes" id="UP001163046">
    <property type="component" value="Unassembled WGS sequence"/>
</dbReference>
<feature type="region of interest" description="Disordered" evidence="1">
    <location>
        <begin position="1"/>
        <end position="21"/>
    </location>
</feature>
<dbReference type="EMBL" id="MU825874">
    <property type="protein sequence ID" value="KAJ7387106.1"/>
    <property type="molecule type" value="Genomic_DNA"/>
</dbReference>
<reference evidence="2" key="1">
    <citation type="submission" date="2023-01" db="EMBL/GenBank/DDBJ databases">
        <title>Genome assembly of the deep-sea coral Lophelia pertusa.</title>
        <authorList>
            <person name="Herrera S."/>
            <person name="Cordes E."/>
        </authorList>
    </citation>
    <scope>NUCLEOTIDE SEQUENCE</scope>
    <source>
        <strain evidence="2">USNM1676648</strain>
        <tissue evidence="2">Polyp</tissue>
    </source>
</reference>
<name>A0A9W9ZSL9_9CNID</name>